<proteinExistence type="predicted"/>
<organism evidence="1 2">
    <name type="scientific">Alkalibacillus salilacus</name>
    <dbReference type="NCBI Taxonomy" id="284582"/>
    <lineage>
        <taxon>Bacteria</taxon>
        <taxon>Bacillati</taxon>
        <taxon>Bacillota</taxon>
        <taxon>Bacilli</taxon>
        <taxon>Bacillales</taxon>
        <taxon>Bacillaceae</taxon>
        <taxon>Alkalibacillus</taxon>
    </lineage>
</organism>
<comment type="caution">
    <text evidence="1">The sequence shown here is derived from an EMBL/GenBank/DDBJ whole genome shotgun (WGS) entry which is preliminary data.</text>
</comment>
<protein>
    <submittedName>
        <fullName evidence="1">Uncharacterized protein</fullName>
    </submittedName>
</protein>
<name>A0ABT9VHL5_9BACI</name>
<evidence type="ECO:0000313" key="2">
    <source>
        <dbReference type="Proteomes" id="UP001224359"/>
    </source>
</evidence>
<dbReference type="RefSeq" id="WP_306977527.1">
    <property type="nucleotide sequence ID" value="NZ_JAUSTQ010000010.1"/>
</dbReference>
<dbReference type="Proteomes" id="UP001224359">
    <property type="component" value="Unassembled WGS sequence"/>
</dbReference>
<gene>
    <name evidence="1" type="ORF">J2S77_002343</name>
</gene>
<reference evidence="1 2" key="1">
    <citation type="submission" date="2023-07" db="EMBL/GenBank/DDBJ databases">
        <title>Genomic Encyclopedia of Type Strains, Phase IV (KMG-IV): sequencing the most valuable type-strain genomes for metagenomic binning, comparative biology and taxonomic classification.</title>
        <authorList>
            <person name="Goeker M."/>
        </authorList>
    </citation>
    <scope>NUCLEOTIDE SEQUENCE [LARGE SCALE GENOMIC DNA]</scope>
    <source>
        <strain evidence="1 2">DSM 16460</strain>
    </source>
</reference>
<evidence type="ECO:0000313" key="1">
    <source>
        <dbReference type="EMBL" id="MDQ0160340.1"/>
    </source>
</evidence>
<sequence length="152" mass="17076">TLLLVIVFVVENIVPCGEENDPFYTIIWTLSVTEANSMEKIQNSMITVVQSMVNFLQAMIFDVESMENVCRSMEKPRNSMINRLLTQLCGLYPSEIYGTSASRKVVNAHKMKNRSVKDASGAASLTERLFISLSKIRRGFGDACCDVVHEFI</sequence>
<dbReference type="EMBL" id="JAUSTQ010000010">
    <property type="protein sequence ID" value="MDQ0160340.1"/>
    <property type="molecule type" value="Genomic_DNA"/>
</dbReference>
<feature type="non-terminal residue" evidence="1">
    <location>
        <position position="1"/>
    </location>
</feature>
<keyword evidence="2" id="KW-1185">Reference proteome</keyword>
<accession>A0ABT9VHL5</accession>